<evidence type="ECO:0000256" key="3">
    <source>
        <dbReference type="ARBA" id="ARBA00009138"/>
    </source>
</evidence>
<evidence type="ECO:0000259" key="8">
    <source>
        <dbReference type="Pfam" id="PF09770"/>
    </source>
</evidence>
<feature type="compositionally biased region" description="Low complexity" evidence="7">
    <location>
        <begin position="159"/>
        <end position="171"/>
    </location>
</feature>
<keyword evidence="5" id="KW-0694">RNA-binding</keyword>
<evidence type="ECO:0000256" key="2">
    <source>
        <dbReference type="ARBA" id="ARBA00004496"/>
    </source>
</evidence>
<dbReference type="GO" id="GO:0000290">
    <property type="term" value="P:deadenylation-dependent decapping of nuclear-transcribed mRNA"/>
    <property type="evidence" value="ECO:0007669"/>
    <property type="project" value="InterPro"/>
</dbReference>
<reference evidence="9" key="2">
    <citation type="submission" date="2025-09" db="UniProtKB">
        <authorList>
            <consortium name="Ensembl"/>
        </authorList>
    </citation>
    <scope>IDENTIFICATION</scope>
</reference>
<evidence type="ECO:0000256" key="5">
    <source>
        <dbReference type="ARBA" id="ARBA00022884"/>
    </source>
</evidence>
<gene>
    <name evidence="9" type="primary">PATL2</name>
</gene>
<evidence type="ECO:0000313" key="9">
    <source>
        <dbReference type="Ensembl" id="ENSABRP00000019865.1"/>
    </source>
</evidence>
<dbReference type="GO" id="GO:0000932">
    <property type="term" value="C:P-body"/>
    <property type="evidence" value="ECO:0007669"/>
    <property type="project" value="TreeGrafter"/>
</dbReference>
<comment type="subcellular location">
    <subcellularLocation>
        <location evidence="2">Cytoplasm</location>
    </subcellularLocation>
    <subcellularLocation>
        <location evidence="1">Nucleus</location>
    </subcellularLocation>
</comment>
<feature type="compositionally biased region" description="Pro residues" evidence="7">
    <location>
        <begin position="172"/>
        <end position="197"/>
    </location>
</feature>
<evidence type="ECO:0000256" key="1">
    <source>
        <dbReference type="ARBA" id="ARBA00004123"/>
    </source>
</evidence>
<dbReference type="GeneTree" id="ENSGT00520000055649"/>
<organism evidence="9 10">
    <name type="scientific">Anser brachyrhynchus</name>
    <name type="common">Pink-footed goose</name>
    <dbReference type="NCBI Taxonomy" id="132585"/>
    <lineage>
        <taxon>Eukaryota</taxon>
        <taxon>Metazoa</taxon>
        <taxon>Chordata</taxon>
        <taxon>Craniata</taxon>
        <taxon>Vertebrata</taxon>
        <taxon>Euteleostomi</taxon>
        <taxon>Archelosauria</taxon>
        <taxon>Archosauria</taxon>
        <taxon>Dinosauria</taxon>
        <taxon>Saurischia</taxon>
        <taxon>Theropoda</taxon>
        <taxon>Coelurosauria</taxon>
        <taxon>Aves</taxon>
        <taxon>Neognathae</taxon>
        <taxon>Galloanserae</taxon>
        <taxon>Anseriformes</taxon>
        <taxon>Anatidae</taxon>
        <taxon>Anserinae</taxon>
        <taxon>Anser</taxon>
    </lineage>
</organism>
<feature type="compositionally biased region" description="Basic and acidic residues" evidence="7">
    <location>
        <begin position="313"/>
        <end position="324"/>
    </location>
</feature>
<comment type="similarity">
    <text evidence="3">Belongs to the PAT1 family.</text>
</comment>
<evidence type="ECO:0000256" key="7">
    <source>
        <dbReference type="SAM" id="MobiDB-lite"/>
    </source>
</evidence>
<proteinExistence type="inferred from homology"/>
<sequence length="977" mass="108007">MSRTSPSKRTPLQHPVSREAEIEISEAWLLDKNNSDKQRGNHTPSEGLGLREGLVVHPAGVDVTLGGREGGVHQAVEGPVVVEGHVGILDVLHGLPILQQGDVDLGGVEALHVAVEDVLGARGDRVPGVHLHLGCRCGGQGSAERRGHRGRRSPGGGPVTAATAPLAAPGTHPWPAPGRAAPPAPPAPRSPPWPPAPCLRHPTRASPFSSTNGSARAPAPIYHRRGARPMARRPLRRVTGIHADGQHRGWRNQPAARCACAILEDYLLVEDVPLLQEMAEEDEELDLYNEMTFGLDRDSTEEDAAKTQVPLERSPELVETKEEPQADEGQPPSEEQGEHQSEGGMEPEAEQVGSEEEEEEEEELGAEEQHEDEPNDLGDPAVMRAVQSKPTLESQDSAVLDSRIGSVWAEFGKEDMLAMEPMVWGSCPSSITPHHMLEDKAILQVLETPPPATNVALDFLGSPVQRGYAGSPRLKRPDFRGMSPKSFPQRFLRQQPPLMPRSTCSPRPFPPARRASSLFASNQSTGYAPPTPFRPLSPNIGTPPRPLAMHFGPMSPSLDPSPFFSPSASSQFNFSMPSHLTQLHPQHQRILTQRQQQGGTVQSVSPKKLWSPKADPYAGLMTCKEKDWVIKVEMIQLQSENMDDDYYYQTYYHRLERKQAEEELLGGRNKQEPPKLVTPFIQKVETYNSVVRIAGSLGQVAVSTCYSPRRAIDAVHHALVEEAAGSHRLRALHRIERLFLQLLEVEEMQRKVSLAPEEQEQKTQEAGRIYQALKIRACSSEEEAEDEFLQVLCVRKGKKLTARLLPHLASEQAEKILLTITHHLPFLMKKDALDESLPLLYSPLNEVVGRMTFSRLIEVLQEITRPLPESDEFPLAMALKNQFGITLLYSLLSRGEGLLSSETPLEPHGRDFETWTDTVFLVARELSQVPKASLVEPLFLPSNLLSLFCRYLDKQTVHHLEAKMECSPLPSEAAMPC</sequence>
<feature type="domain" description="mRNA decay factor PAT1" evidence="8">
    <location>
        <begin position="691"/>
        <end position="824"/>
    </location>
</feature>
<dbReference type="PANTHER" id="PTHR21551:SF3">
    <property type="entry name" value="PROTEIN PAT1 HOMOLOG 2"/>
    <property type="match status" value="1"/>
</dbReference>
<keyword evidence="6" id="KW-0539">Nucleus</keyword>
<evidence type="ECO:0000256" key="6">
    <source>
        <dbReference type="ARBA" id="ARBA00023242"/>
    </source>
</evidence>
<reference evidence="9" key="1">
    <citation type="submission" date="2025-08" db="UniProtKB">
        <authorList>
            <consortium name="Ensembl"/>
        </authorList>
    </citation>
    <scope>IDENTIFICATION</scope>
</reference>
<dbReference type="InterPro" id="IPR019167">
    <property type="entry name" value="PAT1_dom"/>
</dbReference>
<dbReference type="GO" id="GO:0005634">
    <property type="term" value="C:nucleus"/>
    <property type="evidence" value="ECO:0007669"/>
    <property type="project" value="UniProtKB-SubCell"/>
</dbReference>
<dbReference type="GO" id="GO:0003723">
    <property type="term" value="F:RNA binding"/>
    <property type="evidence" value="ECO:0007669"/>
    <property type="project" value="UniProtKB-KW"/>
</dbReference>
<dbReference type="GO" id="GO:0033962">
    <property type="term" value="P:P-body assembly"/>
    <property type="evidence" value="ECO:0007669"/>
    <property type="project" value="TreeGrafter"/>
</dbReference>
<dbReference type="Proteomes" id="UP000694426">
    <property type="component" value="Unplaced"/>
</dbReference>
<name>A0A8B9CJ90_9AVES</name>
<accession>A0A8B9CJ90</accession>
<feature type="region of interest" description="Disordered" evidence="7">
    <location>
        <begin position="295"/>
        <end position="380"/>
    </location>
</feature>
<feature type="compositionally biased region" description="Acidic residues" evidence="7">
    <location>
        <begin position="345"/>
        <end position="376"/>
    </location>
</feature>
<dbReference type="AlphaFoldDB" id="A0A8B9CJ90"/>
<feature type="region of interest" description="Disordered" evidence="7">
    <location>
        <begin position="138"/>
        <end position="219"/>
    </location>
</feature>
<dbReference type="Pfam" id="PF09770">
    <property type="entry name" value="PAT1"/>
    <property type="match status" value="1"/>
</dbReference>
<evidence type="ECO:0000313" key="10">
    <source>
        <dbReference type="Proteomes" id="UP000694426"/>
    </source>
</evidence>
<dbReference type="Ensembl" id="ENSABRT00000028009.1">
    <property type="protein sequence ID" value="ENSABRP00000019865.1"/>
    <property type="gene ID" value="ENSABRG00000016996.1"/>
</dbReference>
<dbReference type="InterPro" id="IPR039900">
    <property type="entry name" value="Pat1-like"/>
</dbReference>
<keyword evidence="4" id="KW-0963">Cytoplasm</keyword>
<dbReference type="PANTHER" id="PTHR21551">
    <property type="entry name" value="TOPOISOMERASE II-ASSOCIATED PROTEIN PAT1"/>
    <property type="match status" value="1"/>
</dbReference>
<evidence type="ECO:0000256" key="4">
    <source>
        <dbReference type="ARBA" id="ARBA00022490"/>
    </source>
</evidence>
<protein>
    <submittedName>
        <fullName evidence="9">PAT1 homolog 2</fullName>
    </submittedName>
</protein>
<keyword evidence="10" id="KW-1185">Reference proteome</keyword>